<accession>A0A370CG92</accession>
<dbReference type="Proteomes" id="UP000226429">
    <property type="component" value="Unassembled WGS sequence"/>
</dbReference>
<gene>
    <name evidence="2" type="ORF">CFE62_005660</name>
</gene>
<dbReference type="AlphaFoldDB" id="A0A370CG92"/>
<reference evidence="2 3" key="1">
    <citation type="journal article" date="2017" name="Int. J. Syst. Evol. Microbiol.">
        <title>Aquarickettsiella crustaci n. gen. n. sp. (Gammaproteobacteria: Legionellales: Coxiellaceae); a bacterial pathogen of the freshwater crustacean: Gammarus fossarum (Malacostraca: Amphipoda).</title>
        <authorList>
            <person name="Bojko J."/>
            <person name="Dunn A.M."/>
            <person name="Stebbing P.D."/>
            <person name="Van Aerle R."/>
            <person name="Bacela-Spychalska K."/>
            <person name="Bean T.P."/>
            <person name="Stentiford G.D."/>
        </authorList>
    </citation>
    <scope>NUCLEOTIDE SEQUENCE [LARGE SCALE GENOMIC DNA]</scope>
    <source>
        <strain evidence="2">RA15029</strain>
    </source>
</reference>
<organism evidence="2 3">
    <name type="scientific">Candidatus Aquirickettsiella gammari</name>
    <dbReference type="NCBI Taxonomy" id="2016198"/>
    <lineage>
        <taxon>Bacteria</taxon>
        <taxon>Pseudomonadati</taxon>
        <taxon>Pseudomonadota</taxon>
        <taxon>Gammaproteobacteria</taxon>
        <taxon>Legionellales</taxon>
        <taxon>Coxiellaceae</taxon>
        <taxon>Candidatus Aquirickettsiella</taxon>
    </lineage>
</organism>
<feature type="region of interest" description="Disordered" evidence="1">
    <location>
        <begin position="712"/>
        <end position="734"/>
    </location>
</feature>
<protein>
    <submittedName>
        <fullName evidence="2">Uncharacterized protein</fullName>
    </submittedName>
</protein>
<name>A0A370CG92_9COXI</name>
<evidence type="ECO:0000256" key="1">
    <source>
        <dbReference type="SAM" id="MobiDB-lite"/>
    </source>
</evidence>
<dbReference type="EMBL" id="NMOS02000017">
    <property type="protein sequence ID" value="RDH40068.1"/>
    <property type="molecule type" value="Genomic_DNA"/>
</dbReference>
<evidence type="ECO:0000313" key="3">
    <source>
        <dbReference type="Proteomes" id="UP000226429"/>
    </source>
</evidence>
<comment type="caution">
    <text evidence="2">The sequence shown here is derived from an EMBL/GenBank/DDBJ whole genome shotgun (WGS) entry which is preliminary data.</text>
</comment>
<evidence type="ECO:0000313" key="2">
    <source>
        <dbReference type="EMBL" id="RDH40068.1"/>
    </source>
</evidence>
<proteinExistence type="predicted"/>
<keyword evidence="3" id="KW-1185">Reference proteome</keyword>
<reference evidence="2 3" key="2">
    <citation type="journal article" date="2018" name="J. Invertebr. Pathol.">
        <title>'Candidatus Aquirickettsiella gammari' (Gammaproteobacteria: Legionellales: Coxiellaceae): A bacterial pathogen of the freshwater crustacean Gammarus fossarum (Malacostraca: Amphipoda).</title>
        <authorList>
            <person name="Bojko J."/>
            <person name="Dunn A.M."/>
            <person name="Stebbing P.D."/>
            <person name="van Aerle R."/>
            <person name="Bacela-Spychalska K."/>
            <person name="Bean T.P."/>
            <person name="Urrutia A."/>
            <person name="Stentiford G.D."/>
        </authorList>
    </citation>
    <scope>NUCLEOTIDE SEQUENCE [LARGE SCALE GENOMIC DNA]</scope>
    <source>
        <strain evidence="2">RA15029</strain>
    </source>
</reference>
<sequence length="734" mass="80019">MAYSSLYSESKNNNNSDYSFFKDYQETFNNYFIFLNSLFAIPGVINISLENHSHAFDLIHHSQGLLKKLIANLTNTTLIEASVTHFFSTLTNVAFDLGLNAHSDNLTVSATAAKASAIEGMAHSLYNSVKNKVKASILTEAIGRYSLNLHDGNIEAAKQYCLDLFNQTCLDVPVVTTVQNIINNTVTTKNSAVLSTDLLSPETMRTEALVETTTLASYAPQNVTLSSYNNTRNETEIDVSLDASNYLIPPTPELIAVAGHGIVNGVSNALSQHVSERLSSPDYSGSRTTAAVLNLVSILVHSGYAAAFPLILASLENADISDDNAKDEMWERITQQVIPSFFTNLGFSLGFQVLNHYHTHYLSGFPTVKAALQSIPVVSTACAAISAPIATGVNIGTAVISSFLTKTALNRFFSLPKKGASKLISAKEEAEMSLILNENNSISNSNATPSSVNDANLLEEPIYFLKSKQLEIVKENLTTVITHLKNMSDVYIQGNTTIENHKKTLNTAMKEMKEKNIIISCTDAITEHEENFINNEKKLKIINTQKSKLEQFNELLSDDIHLNACIGFVSAEALVKDVNVQNLWALMKTMIDQKIMEELEQALCSINGIDSKKLIICPESTEPNKQLEAHMSTIRNNSSLVRSVLQGAVRIYDAKQQGVTAAKKVSASYASGAVISATLRKDNNNGGPNRRHTVTLCSSASDDSNSSITLSTISASSAYDPVKPQQKQPLLRPS</sequence>